<protein>
    <recommendedName>
        <fullName evidence="5">ABC-type glycine betaine transport system substrate-binding domain-containing protein</fullName>
    </recommendedName>
</protein>
<dbReference type="PANTHER" id="PTHR47737">
    <property type="entry name" value="GLYCINE BETAINE/PROLINE BETAINE TRANSPORT SYSTEM PERMEASE PROTEIN PROW"/>
    <property type="match status" value="1"/>
</dbReference>
<evidence type="ECO:0000259" key="5">
    <source>
        <dbReference type="Pfam" id="PF04069"/>
    </source>
</evidence>
<sequence>MVSLLLVACGGDNDASNEAPGNDLEDEKTELKIGLDPYDYSTVPAYLSQVILEQEGFKVEIEEAEVGILYEALSGQDIDAFIDVWSPNLHKDYIEKYGGSFEIAGTLYSDMPMGIGVPTYLEDINSIEDVANNPELFNHEIYAIEPGSGMALTTEEMVETYGMDDFIIQNSSVAIMLAQVDSMIKNKEAIAFNAWRPHPMFVHFDIKFLEDPLNTWKMDDVQIAVTPSLKEESPTAYKLFSNMELTLEMVETWIMDLDSGKSLRELAEDWVEANPETVDEWLEK</sequence>
<name>A0A916SA58_9BACI</name>
<dbReference type="AlphaFoldDB" id="A0A916SA58"/>
<evidence type="ECO:0000313" key="6">
    <source>
        <dbReference type="EMBL" id="GGA91396.1"/>
    </source>
</evidence>
<evidence type="ECO:0000256" key="3">
    <source>
        <dbReference type="ARBA" id="ARBA00022475"/>
    </source>
</evidence>
<comment type="caution">
    <text evidence="6">The sequence shown here is derived from an EMBL/GenBank/DDBJ whole genome shotgun (WGS) entry which is preliminary data.</text>
</comment>
<evidence type="ECO:0000256" key="4">
    <source>
        <dbReference type="ARBA" id="ARBA00023136"/>
    </source>
</evidence>
<dbReference type="CDD" id="cd13639">
    <property type="entry name" value="PBP2_OpuAC_like"/>
    <property type="match status" value="1"/>
</dbReference>
<dbReference type="EMBL" id="BMEY01000029">
    <property type="protein sequence ID" value="GGA91396.1"/>
    <property type="molecule type" value="Genomic_DNA"/>
</dbReference>
<dbReference type="SUPFAM" id="SSF53850">
    <property type="entry name" value="Periplasmic binding protein-like II"/>
    <property type="match status" value="1"/>
</dbReference>
<keyword evidence="4" id="KW-0472">Membrane</keyword>
<evidence type="ECO:0000256" key="1">
    <source>
        <dbReference type="ARBA" id="ARBA00004236"/>
    </source>
</evidence>
<dbReference type="Gene3D" id="3.40.190.100">
    <property type="entry name" value="Glycine betaine-binding periplasmic protein, domain 2"/>
    <property type="match status" value="1"/>
</dbReference>
<proteinExistence type="predicted"/>
<dbReference type="InterPro" id="IPR007210">
    <property type="entry name" value="ABC_Gly_betaine_transp_sub-bd"/>
</dbReference>
<dbReference type="Pfam" id="PF04069">
    <property type="entry name" value="OpuAC"/>
    <property type="match status" value="1"/>
</dbReference>
<organism evidence="6 7">
    <name type="scientific">Ornithinibacillus halotolerans</name>
    <dbReference type="NCBI Taxonomy" id="1274357"/>
    <lineage>
        <taxon>Bacteria</taxon>
        <taxon>Bacillati</taxon>
        <taxon>Bacillota</taxon>
        <taxon>Bacilli</taxon>
        <taxon>Bacillales</taxon>
        <taxon>Bacillaceae</taxon>
        <taxon>Ornithinibacillus</taxon>
    </lineage>
</organism>
<keyword evidence="2" id="KW-0813">Transport</keyword>
<keyword evidence="7" id="KW-1185">Reference proteome</keyword>
<dbReference type="GO" id="GO:0043190">
    <property type="term" value="C:ATP-binding cassette (ABC) transporter complex"/>
    <property type="evidence" value="ECO:0007669"/>
    <property type="project" value="InterPro"/>
</dbReference>
<dbReference type="Proteomes" id="UP000613512">
    <property type="component" value="Unassembled WGS sequence"/>
</dbReference>
<dbReference type="PANTHER" id="PTHR47737:SF1">
    <property type="entry name" value="GLYCINE BETAINE_PROLINE BETAINE TRANSPORT SYSTEM PERMEASE PROTEIN PROW"/>
    <property type="match status" value="1"/>
</dbReference>
<evidence type="ECO:0000256" key="2">
    <source>
        <dbReference type="ARBA" id="ARBA00022448"/>
    </source>
</evidence>
<dbReference type="GO" id="GO:0005275">
    <property type="term" value="F:amine transmembrane transporter activity"/>
    <property type="evidence" value="ECO:0007669"/>
    <property type="project" value="TreeGrafter"/>
</dbReference>
<accession>A0A916SA58</accession>
<dbReference type="GO" id="GO:0015871">
    <property type="term" value="P:choline transport"/>
    <property type="evidence" value="ECO:0007669"/>
    <property type="project" value="TreeGrafter"/>
</dbReference>
<evidence type="ECO:0000313" key="7">
    <source>
        <dbReference type="Proteomes" id="UP000613512"/>
    </source>
</evidence>
<reference evidence="6" key="1">
    <citation type="journal article" date="2014" name="Int. J. Syst. Evol. Microbiol.">
        <title>Complete genome sequence of Corynebacterium casei LMG S-19264T (=DSM 44701T), isolated from a smear-ripened cheese.</title>
        <authorList>
            <consortium name="US DOE Joint Genome Institute (JGI-PGF)"/>
            <person name="Walter F."/>
            <person name="Albersmeier A."/>
            <person name="Kalinowski J."/>
            <person name="Ruckert C."/>
        </authorList>
    </citation>
    <scope>NUCLEOTIDE SEQUENCE</scope>
    <source>
        <strain evidence="6">CGMCC 1.12408</strain>
    </source>
</reference>
<dbReference type="GO" id="GO:0031460">
    <property type="term" value="P:glycine betaine transport"/>
    <property type="evidence" value="ECO:0007669"/>
    <property type="project" value="TreeGrafter"/>
</dbReference>
<gene>
    <name evidence="6" type="ORF">GCM10008025_37390</name>
</gene>
<comment type="subcellular location">
    <subcellularLocation>
        <location evidence="1">Cell membrane</location>
    </subcellularLocation>
</comment>
<reference evidence="6" key="2">
    <citation type="submission" date="2020-09" db="EMBL/GenBank/DDBJ databases">
        <authorList>
            <person name="Sun Q."/>
            <person name="Zhou Y."/>
        </authorList>
    </citation>
    <scope>NUCLEOTIDE SEQUENCE</scope>
    <source>
        <strain evidence="6">CGMCC 1.12408</strain>
    </source>
</reference>
<keyword evidence="3" id="KW-1003">Cell membrane</keyword>
<dbReference type="GO" id="GO:0015226">
    <property type="term" value="F:carnitine transmembrane transporter activity"/>
    <property type="evidence" value="ECO:0007669"/>
    <property type="project" value="TreeGrafter"/>
</dbReference>
<dbReference type="Gene3D" id="3.40.190.10">
    <property type="entry name" value="Periplasmic binding protein-like II"/>
    <property type="match status" value="1"/>
</dbReference>
<feature type="domain" description="ABC-type glycine betaine transport system substrate-binding" evidence="5">
    <location>
        <begin position="30"/>
        <end position="272"/>
    </location>
</feature>